<dbReference type="Proteomes" id="UP000514720">
    <property type="component" value="Chromosome"/>
</dbReference>
<dbReference type="GO" id="GO:0003841">
    <property type="term" value="F:1-acylglycerol-3-phosphate O-acyltransferase activity"/>
    <property type="evidence" value="ECO:0007669"/>
    <property type="project" value="TreeGrafter"/>
</dbReference>
<feature type="transmembrane region" description="Helical" evidence="3">
    <location>
        <begin position="33"/>
        <end position="61"/>
    </location>
</feature>
<dbReference type="SMART" id="SM00563">
    <property type="entry name" value="PlsC"/>
    <property type="match status" value="1"/>
</dbReference>
<gene>
    <name evidence="5" type="ORF">G4Z02_05065</name>
</gene>
<name>A0A7L7KRU5_9MOLU</name>
<sequence length="268" mass="30413">MLTTYILLVYFATIGGTIYLFDYRVDQVVDNPFVIIISFVIAFVVALIAAIIWLEVTYLLIAKRYPTTSKVKHFFGKAIVQVPLHLFRVKATVIGKENLPKDPGFLIYANHTSELDISALMCTLPEYPVAFLAKQEVRSYLSIGRWAESIGCVMLNRESARQGSEAVSKVVERVQHGSTMVIFPEGGVNREIGVLRKFRSGAFKVALESKVPIVPITIVKEPRYYKKKWPMKKHLDLVIHPPIPYEQYKELSSRQVGLLVREVIENTL</sequence>
<dbReference type="PANTHER" id="PTHR10434">
    <property type="entry name" value="1-ACYL-SN-GLYCEROL-3-PHOSPHATE ACYLTRANSFERASE"/>
    <property type="match status" value="1"/>
</dbReference>
<evidence type="ECO:0000313" key="6">
    <source>
        <dbReference type="Proteomes" id="UP000514720"/>
    </source>
</evidence>
<reference evidence="5 6" key="1">
    <citation type="submission" date="2020-02" db="EMBL/GenBank/DDBJ databases">
        <authorList>
            <person name="Zheng R.K."/>
            <person name="Sun C.M."/>
        </authorList>
    </citation>
    <scope>NUCLEOTIDE SEQUENCE [LARGE SCALE GENOMIC DNA]</scope>
    <source>
        <strain evidence="6">zrk13</strain>
    </source>
</reference>
<dbReference type="AlphaFoldDB" id="A0A7L7KRU5"/>
<dbReference type="PANTHER" id="PTHR10434:SF66">
    <property type="entry name" value="PHOSPHOLIPID_GLYCEROL ACYLTRANSFERASE DOMAIN-CONTAINING PROTEIN"/>
    <property type="match status" value="1"/>
</dbReference>
<keyword evidence="2 5" id="KW-0012">Acyltransferase</keyword>
<evidence type="ECO:0000256" key="3">
    <source>
        <dbReference type="SAM" id="Phobius"/>
    </source>
</evidence>
<dbReference type="InterPro" id="IPR002123">
    <property type="entry name" value="Plipid/glycerol_acylTrfase"/>
</dbReference>
<keyword evidence="3" id="KW-0472">Membrane</keyword>
<keyword evidence="6" id="KW-1185">Reference proteome</keyword>
<dbReference type="Pfam" id="PF01553">
    <property type="entry name" value="Acyltransferase"/>
    <property type="match status" value="1"/>
</dbReference>
<accession>A0A7L7KRU5</accession>
<dbReference type="EMBL" id="CP048914">
    <property type="protein sequence ID" value="QMS85139.1"/>
    <property type="molecule type" value="Genomic_DNA"/>
</dbReference>
<dbReference type="RefSeq" id="WP_258876914.1">
    <property type="nucleotide sequence ID" value="NZ_CP048914.1"/>
</dbReference>
<dbReference type="SUPFAM" id="SSF69593">
    <property type="entry name" value="Glycerol-3-phosphate (1)-acyltransferase"/>
    <property type="match status" value="1"/>
</dbReference>
<dbReference type="KEGG" id="xcl:G4Z02_05065"/>
<evidence type="ECO:0000256" key="2">
    <source>
        <dbReference type="ARBA" id="ARBA00023315"/>
    </source>
</evidence>
<keyword evidence="3" id="KW-0812">Transmembrane</keyword>
<dbReference type="CDD" id="cd07989">
    <property type="entry name" value="LPLAT_AGPAT-like"/>
    <property type="match status" value="1"/>
</dbReference>
<protein>
    <submittedName>
        <fullName evidence="5">1-acyl-sn-glycerol-3-phosphate acyltransferase</fullName>
    </submittedName>
</protein>
<organism evidence="5 6">
    <name type="scientific">Candidatus Xianfuyuplasma coldseepsis</name>
    <dbReference type="NCBI Taxonomy" id="2782163"/>
    <lineage>
        <taxon>Bacteria</taxon>
        <taxon>Bacillati</taxon>
        <taxon>Mycoplasmatota</taxon>
        <taxon>Mollicutes</taxon>
        <taxon>Candidatus Izemoplasmatales</taxon>
        <taxon>Candidatus Izemoplasmataceae</taxon>
        <taxon>Candidatus Xianfuyuplasma</taxon>
    </lineage>
</organism>
<keyword evidence="3" id="KW-1133">Transmembrane helix</keyword>
<evidence type="ECO:0000313" key="5">
    <source>
        <dbReference type="EMBL" id="QMS85139.1"/>
    </source>
</evidence>
<proteinExistence type="predicted"/>
<evidence type="ECO:0000259" key="4">
    <source>
        <dbReference type="SMART" id="SM00563"/>
    </source>
</evidence>
<dbReference type="GO" id="GO:0006654">
    <property type="term" value="P:phosphatidic acid biosynthetic process"/>
    <property type="evidence" value="ECO:0007669"/>
    <property type="project" value="TreeGrafter"/>
</dbReference>
<feature type="domain" description="Phospholipid/glycerol acyltransferase" evidence="4">
    <location>
        <begin position="105"/>
        <end position="221"/>
    </location>
</feature>
<feature type="transmembrane region" description="Helical" evidence="3">
    <location>
        <begin position="5"/>
        <end position="21"/>
    </location>
</feature>
<keyword evidence="1 5" id="KW-0808">Transferase</keyword>
<evidence type="ECO:0000256" key="1">
    <source>
        <dbReference type="ARBA" id="ARBA00022679"/>
    </source>
</evidence>